<evidence type="ECO:0000313" key="13">
    <source>
        <dbReference type="Proteomes" id="UP000008144"/>
    </source>
</evidence>
<gene>
    <name evidence="12" type="primary">LOC100183822</name>
</gene>
<evidence type="ECO:0000256" key="5">
    <source>
        <dbReference type="ARBA" id="ARBA00023159"/>
    </source>
</evidence>
<evidence type="ECO:0000256" key="10">
    <source>
        <dbReference type="SAM" id="MobiDB-lite"/>
    </source>
</evidence>
<dbReference type="EMBL" id="EAAA01002685">
    <property type="status" value="NOT_ANNOTATED_CDS"/>
    <property type="molecule type" value="Genomic_DNA"/>
</dbReference>
<sequence>MPPTVVQLTHRLLQIINKDGTISDQDVALEIIAMLETTVISCEELEETRLGKYINDVRRAATDTSIQRRAKKLIKTWQQMIQVKKRPKTVPEVVAAKTKPVGKPKQAQRTTKQTIVNGEKPNKQRNNSPAKPNEKNKIISKNAKPKVPEIRDSENNQSNNFTCMTNGLKVTFSNLPTKSPSNNISMKHPTKRKRTDENQDFVAKSEKIPAKNNTNISSISLSNVTKVNDVTKTSLETREVTATKTENVNHKPSSPNIEAKTLSDAGEPGSLPRGIDTKDSGPGTSDERPGIDGCRTNNGLWFSWQDGISVQRADLFETNDQDDILTILPYIELD</sequence>
<proteinExistence type="inferred from homology"/>
<evidence type="ECO:0000256" key="2">
    <source>
        <dbReference type="ARBA" id="ARBA00009681"/>
    </source>
</evidence>
<organism evidence="12 13">
    <name type="scientific">Ciona intestinalis</name>
    <name type="common">Transparent sea squirt</name>
    <name type="synonym">Ascidia intestinalis</name>
    <dbReference type="NCBI Taxonomy" id="7719"/>
    <lineage>
        <taxon>Eukaryota</taxon>
        <taxon>Metazoa</taxon>
        <taxon>Chordata</taxon>
        <taxon>Tunicata</taxon>
        <taxon>Ascidiacea</taxon>
        <taxon>Phlebobranchia</taxon>
        <taxon>Cionidae</taxon>
        <taxon>Ciona</taxon>
    </lineage>
</organism>
<dbReference type="KEGG" id="cin:100183822"/>
<dbReference type="SMART" id="SM00509">
    <property type="entry name" value="TFS2N"/>
    <property type="match status" value="1"/>
</dbReference>
<dbReference type="Proteomes" id="UP000008144">
    <property type="component" value="Chromosome 8"/>
</dbReference>
<dbReference type="SUPFAM" id="SSF47676">
    <property type="entry name" value="Conserved domain common to transcription factors TFIIS, elongin A, CRSP70"/>
    <property type="match status" value="1"/>
</dbReference>
<accession>A0A1W2WPK5</accession>
<evidence type="ECO:0000256" key="1">
    <source>
        <dbReference type="ARBA" id="ARBA00004123"/>
    </source>
</evidence>
<dbReference type="STRING" id="7719.ENSCINP00000015141"/>
<feature type="compositionally biased region" description="Polar residues" evidence="10">
    <location>
        <begin position="107"/>
        <end position="116"/>
    </location>
</feature>
<dbReference type="InterPro" id="IPR003617">
    <property type="entry name" value="TFIIS/CRSP70_N_sub"/>
</dbReference>
<feature type="compositionally biased region" description="Polar residues" evidence="10">
    <location>
        <begin position="172"/>
        <end position="185"/>
    </location>
</feature>
<evidence type="ECO:0000313" key="12">
    <source>
        <dbReference type="Ensembl" id="ENSCINP00000015141.3"/>
    </source>
</evidence>
<dbReference type="Ensembl" id="ENSCINT00000015141.3">
    <property type="protein sequence ID" value="ENSCINP00000015141.3"/>
    <property type="gene ID" value="ENSCING00000007373.3"/>
</dbReference>
<keyword evidence="6" id="KW-0804">Transcription</keyword>
<evidence type="ECO:0000259" key="11">
    <source>
        <dbReference type="PROSITE" id="PS51319"/>
    </source>
</evidence>
<feature type="region of interest" description="Disordered" evidence="10">
    <location>
        <begin position="243"/>
        <end position="294"/>
    </location>
</feature>
<dbReference type="OrthoDB" id="550309at2759"/>
<dbReference type="Gene3D" id="1.20.930.10">
    <property type="entry name" value="Conserved domain common to transcription factors TFIIS, elongin A, CRSP70"/>
    <property type="match status" value="1"/>
</dbReference>
<reference evidence="12" key="4">
    <citation type="submission" date="2025-09" db="UniProtKB">
        <authorList>
            <consortium name="Ensembl"/>
        </authorList>
    </citation>
    <scope>IDENTIFICATION</scope>
</reference>
<keyword evidence="4" id="KW-0805">Transcription regulation</keyword>
<protein>
    <recommendedName>
        <fullName evidence="3">Mediator of RNA polymerase II transcription subunit 26</fullName>
    </recommendedName>
    <alternativeName>
        <fullName evidence="8">Mediator complex subunit 26</fullName>
    </alternativeName>
</protein>
<dbReference type="AlphaFoldDB" id="F6VCG0"/>
<dbReference type="InterPro" id="IPR017923">
    <property type="entry name" value="TFIIS_N"/>
</dbReference>
<dbReference type="GeneTree" id="ENSGT00390000000259"/>
<reference evidence="12" key="3">
    <citation type="submission" date="2025-08" db="UniProtKB">
        <authorList>
            <consortium name="Ensembl"/>
        </authorList>
    </citation>
    <scope>IDENTIFICATION</scope>
</reference>
<dbReference type="PANTHER" id="PTHR15201">
    <property type="entry name" value="CRSP70"/>
    <property type="match status" value="1"/>
</dbReference>
<comment type="subcellular location">
    <subcellularLocation>
        <location evidence="1 9">Nucleus</location>
    </subcellularLocation>
</comment>
<dbReference type="InParanoid" id="F6VCG0"/>
<feature type="region of interest" description="Disordered" evidence="10">
    <location>
        <begin position="172"/>
        <end position="198"/>
    </location>
</feature>
<comment type="similarity">
    <text evidence="2">Belongs to the Mediator complex subunit 26 family.</text>
</comment>
<keyword evidence="7 9" id="KW-0539">Nucleus</keyword>
<dbReference type="Pfam" id="PF08711">
    <property type="entry name" value="Med26"/>
    <property type="match status" value="1"/>
</dbReference>
<dbReference type="RefSeq" id="XP_002131480.1">
    <property type="nucleotide sequence ID" value="XM_002131444.4"/>
</dbReference>
<dbReference type="GO" id="GO:0006357">
    <property type="term" value="P:regulation of transcription by RNA polymerase II"/>
    <property type="evidence" value="ECO:0007669"/>
    <property type="project" value="InterPro"/>
</dbReference>
<dbReference type="PANTHER" id="PTHR15201:SF1">
    <property type="entry name" value="MEDIATOR OF RNA POLYMERASE II TRANSCRIPTION SUBUNIT 26"/>
    <property type="match status" value="1"/>
</dbReference>
<dbReference type="HOGENOM" id="CLU_831425_0_0_1"/>
<evidence type="ECO:0000256" key="3">
    <source>
        <dbReference type="ARBA" id="ARBA00019686"/>
    </source>
</evidence>
<dbReference type="GeneID" id="100183822"/>
<keyword evidence="5" id="KW-0010">Activator</keyword>
<evidence type="ECO:0000256" key="6">
    <source>
        <dbReference type="ARBA" id="ARBA00023163"/>
    </source>
</evidence>
<evidence type="ECO:0000256" key="4">
    <source>
        <dbReference type="ARBA" id="ARBA00023015"/>
    </source>
</evidence>
<dbReference type="InterPro" id="IPR042376">
    <property type="entry name" value="MED26"/>
</dbReference>
<dbReference type="GO" id="GO:0016592">
    <property type="term" value="C:mediator complex"/>
    <property type="evidence" value="ECO:0007669"/>
    <property type="project" value="InterPro"/>
</dbReference>
<reference evidence="12" key="2">
    <citation type="journal article" date="2008" name="Genome Biol.">
        <title>Improved genome assembly and evidence-based global gene model set for the chordate Ciona intestinalis: new insight into intron and operon populations.</title>
        <authorList>
            <person name="Satou Y."/>
            <person name="Mineta K."/>
            <person name="Ogasawara M."/>
            <person name="Sasakura Y."/>
            <person name="Shoguchi E."/>
            <person name="Ueno K."/>
            <person name="Yamada L."/>
            <person name="Matsumoto J."/>
            <person name="Wasserscheid J."/>
            <person name="Dewar K."/>
            <person name="Wiley G.B."/>
            <person name="Macmil S.L."/>
            <person name="Roe B.A."/>
            <person name="Zeller R.W."/>
            <person name="Hastings K.E."/>
            <person name="Lemaire P."/>
            <person name="Lindquist E."/>
            <person name="Endo T."/>
            <person name="Hotta K."/>
            <person name="Inaba K."/>
        </authorList>
    </citation>
    <scope>NUCLEOTIDE SEQUENCE [LARGE SCALE GENOMIC DNA]</scope>
    <source>
        <strain evidence="12">wild type</strain>
    </source>
</reference>
<feature type="compositionally biased region" description="Basic and acidic residues" evidence="10">
    <location>
        <begin position="275"/>
        <end position="290"/>
    </location>
</feature>
<feature type="region of interest" description="Disordered" evidence="10">
    <location>
        <begin position="98"/>
        <end position="160"/>
    </location>
</feature>
<dbReference type="InterPro" id="IPR035441">
    <property type="entry name" value="TFIIS/LEDGF_dom_sf"/>
</dbReference>
<name>F6VCG0_CIOIN</name>
<dbReference type="OMA" id="MESSWND"/>
<evidence type="ECO:0000256" key="9">
    <source>
        <dbReference type="PROSITE-ProRule" id="PRU00649"/>
    </source>
</evidence>
<evidence type="ECO:0000256" key="8">
    <source>
        <dbReference type="ARBA" id="ARBA00031968"/>
    </source>
</evidence>
<feature type="domain" description="TFIIS N-terminal" evidence="11">
    <location>
        <begin position="7"/>
        <end position="84"/>
    </location>
</feature>
<accession>F6VCG0</accession>
<dbReference type="FunFam" id="1.20.930.10:FF:000002">
    <property type="entry name" value="Transcription elongation factor A (SII), 1"/>
    <property type="match status" value="1"/>
</dbReference>
<keyword evidence="13" id="KW-1185">Reference proteome</keyword>
<dbReference type="PROSITE" id="PS51319">
    <property type="entry name" value="TFIIS_N"/>
    <property type="match status" value="1"/>
</dbReference>
<evidence type="ECO:0000256" key="7">
    <source>
        <dbReference type="ARBA" id="ARBA00023242"/>
    </source>
</evidence>
<reference evidence="13" key="1">
    <citation type="journal article" date="2002" name="Science">
        <title>The draft genome of Ciona intestinalis: insights into chordate and vertebrate origins.</title>
        <authorList>
            <person name="Dehal P."/>
            <person name="Satou Y."/>
            <person name="Campbell R.K."/>
            <person name="Chapman J."/>
            <person name="Degnan B."/>
            <person name="De Tomaso A."/>
            <person name="Davidson B."/>
            <person name="Di Gregorio A."/>
            <person name="Gelpke M."/>
            <person name="Goodstein D.M."/>
            <person name="Harafuji N."/>
            <person name="Hastings K.E."/>
            <person name="Ho I."/>
            <person name="Hotta K."/>
            <person name="Huang W."/>
            <person name="Kawashima T."/>
            <person name="Lemaire P."/>
            <person name="Martinez D."/>
            <person name="Meinertzhagen I.A."/>
            <person name="Necula S."/>
            <person name="Nonaka M."/>
            <person name="Putnam N."/>
            <person name="Rash S."/>
            <person name="Saiga H."/>
            <person name="Satake M."/>
            <person name="Terry A."/>
            <person name="Yamada L."/>
            <person name="Wang H.G."/>
            <person name="Awazu S."/>
            <person name="Azumi K."/>
            <person name="Boore J."/>
            <person name="Branno M."/>
            <person name="Chin-Bow S."/>
            <person name="DeSantis R."/>
            <person name="Doyle S."/>
            <person name="Francino P."/>
            <person name="Keys D.N."/>
            <person name="Haga S."/>
            <person name="Hayashi H."/>
            <person name="Hino K."/>
            <person name="Imai K.S."/>
            <person name="Inaba K."/>
            <person name="Kano S."/>
            <person name="Kobayashi K."/>
            <person name="Kobayashi M."/>
            <person name="Lee B.I."/>
            <person name="Makabe K.W."/>
            <person name="Manohar C."/>
            <person name="Matassi G."/>
            <person name="Medina M."/>
            <person name="Mochizuki Y."/>
            <person name="Mount S."/>
            <person name="Morishita T."/>
            <person name="Miura S."/>
            <person name="Nakayama A."/>
            <person name="Nishizaka S."/>
            <person name="Nomoto H."/>
            <person name="Ohta F."/>
            <person name="Oishi K."/>
            <person name="Rigoutsos I."/>
            <person name="Sano M."/>
            <person name="Sasaki A."/>
            <person name="Sasakura Y."/>
            <person name="Shoguchi E."/>
            <person name="Shin-i T."/>
            <person name="Spagnuolo A."/>
            <person name="Stainier D."/>
            <person name="Suzuki M.M."/>
            <person name="Tassy O."/>
            <person name="Takatori N."/>
            <person name="Tokuoka M."/>
            <person name="Yagi K."/>
            <person name="Yoshizaki F."/>
            <person name="Wada S."/>
            <person name="Zhang C."/>
            <person name="Hyatt P.D."/>
            <person name="Larimer F."/>
            <person name="Detter C."/>
            <person name="Doggett N."/>
            <person name="Glavina T."/>
            <person name="Hawkins T."/>
            <person name="Richardson P."/>
            <person name="Lucas S."/>
            <person name="Kohara Y."/>
            <person name="Levine M."/>
            <person name="Satoh N."/>
            <person name="Rokhsar D.S."/>
        </authorList>
    </citation>
    <scope>NUCLEOTIDE SEQUENCE [LARGE SCALE GENOMIC DNA]</scope>
</reference>
<feature type="compositionally biased region" description="Polar residues" evidence="10">
    <location>
        <begin position="243"/>
        <end position="256"/>
    </location>
</feature>